<keyword evidence="3" id="KW-0411">Iron-sulfur</keyword>
<dbReference type="InterPro" id="IPR036008">
    <property type="entry name" value="Aconitase_4Fe-4S_dom"/>
</dbReference>
<dbReference type="GO" id="GO:0016829">
    <property type="term" value="F:lyase activity"/>
    <property type="evidence" value="ECO:0007669"/>
    <property type="project" value="UniProtKB-KW"/>
</dbReference>
<dbReference type="PANTHER" id="PTHR43822:SF2">
    <property type="entry name" value="HOMOACONITASE, MITOCHONDRIAL"/>
    <property type="match status" value="1"/>
</dbReference>
<protein>
    <submittedName>
        <fullName evidence="6">Aconitate hydratase domain protein</fullName>
    </submittedName>
</protein>
<keyword evidence="2" id="KW-0408">Iron</keyword>
<dbReference type="eggNOG" id="COG0065">
    <property type="taxonomic scope" value="Bacteria"/>
</dbReference>
<dbReference type="PANTHER" id="PTHR43822">
    <property type="entry name" value="HOMOACONITASE, MITOCHONDRIAL-RELATED"/>
    <property type="match status" value="1"/>
</dbReference>
<evidence type="ECO:0000256" key="3">
    <source>
        <dbReference type="ARBA" id="ARBA00023014"/>
    </source>
</evidence>
<organism evidence="6 7">
    <name type="scientific">Megasphaera vaginalis</name>
    <name type="common">ex Srinivasan et al. 2021</name>
    <dbReference type="NCBI Taxonomy" id="1111454"/>
    <lineage>
        <taxon>Bacteria</taxon>
        <taxon>Bacillati</taxon>
        <taxon>Bacillota</taxon>
        <taxon>Negativicutes</taxon>
        <taxon>Veillonellales</taxon>
        <taxon>Veillonellaceae</taxon>
        <taxon>Megasphaera</taxon>
    </lineage>
</organism>
<feature type="domain" description="Aconitase/3-isopropylmalate dehydratase large subunit alpha/beta/alpha" evidence="5">
    <location>
        <begin position="249"/>
        <end position="344"/>
    </location>
</feature>
<dbReference type="GO" id="GO:0043436">
    <property type="term" value="P:oxoacid metabolic process"/>
    <property type="evidence" value="ECO:0007669"/>
    <property type="project" value="UniProtKB-ARBA"/>
</dbReference>
<evidence type="ECO:0000256" key="2">
    <source>
        <dbReference type="ARBA" id="ARBA00023004"/>
    </source>
</evidence>
<dbReference type="GO" id="GO:0051536">
    <property type="term" value="F:iron-sulfur cluster binding"/>
    <property type="evidence" value="ECO:0007669"/>
    <property type="project" value="UniProtKB-KW"/>
</dbReference>
<evidence type="ECO:0000256" key="4">
    <source>
        <dbReference type="ARBA" id="ARBA00023239"/>
    </source>
</evidence>
<dbReference type="PATRIC" id="fig|1111454.3.peg.1800"/>
<dbReference type="InterPro" id="IPR001030">
    <property type="entry name" value="Acoase/IPM_deHydtase_lsu_aba"/>
</dbReference>
<dbReference type="Proteomes" id="UP000017090">
    <property type="component" value="Unassembled WGS sequence"/>
</dbReference>
<keyword evidence="4" id="KW-0456">Lyase</keyword>
<evidence type="ECO:0000313" key="7">
    <source>
        <dbReference type="Proteomes" id="UP000017090"/>
    </source>
</evidence>
<dbReference type="InterPro" id="IPR050067">
    <property type="entry name" value="IPM_dehydratase_rel_enz"/>
</dbReference>
<dbReference type="AlphaFoldDB" id="U7UF00"/>
<dbReference type="RefSeq" id="WP_023054270.1">
    <property type="nucleotide sequence ID" value="NZ_AWXA01000050.1"/>
</dbReference>
<dbReference type="PRINTS" id="PR00415">
    <property type="entry name" value="ACONITASE"/>
</dbReference>
<dbReference type="GO" id="GO:0046872">
    <property type="term" value="F:metal ion binding"/>
    <property type="evidence" value="ECO:0007669"/>
    <property type="project" value="UniProtKB-KW"/>
</dbReference>
<dbReference type="STRING" id="1111454.HMPREF1250_0063"/>
<sequence>MRNSFVREIKEKRYHQPWTLPVDYSIITDAVSDDFVETVQHISIKDRDRVIVCIDHDTPNSSIAIGAKQRKLIDWGVQNNLLLETCCGVGYLRVMETYGNMNQVIVGTGEHMAGFGAVGILGLTVTEAELADVLRDQHITLSRPELFVIELSSTPASRTMMQDVALWLLARLKSFDVKGKLVVFTGVGIGDLSRSQRFDLCHLTQQAGAMSAVFSDGEAGLEGHIRRSLSDIPAMVALPGAVHQAQLLSDIEPVKVDEVFIGGCRGGKLEDLRIAASILREQKVAYRTRLIIAPATSDIYLQAAKEGLLEIFLDCGAIVMNQGCSVCWGKAQGILDDGEVLVST</sequence>
<proteinExistence type="predicted"/>
<keyword evidence="1" id="KW-0479">Metal-binding</keyword>
<dbReference type="InterPro" id="IPR015931">
    <property type="entry name" value="Acnase/IPM_dHydase_lsu_aba_1/3"/>
</dbReference>
<evidence type="ECO:0000259" key="5">
    <source>
        <dbReference type="Pfam" id="PF00330"/>
    </source>
</evidence>
<gene>
    <name evidence="6" type="ORF">HMPREF1250_0063</name>
</gene>
<feature type="domain" description="Aconitase/3-isopropylmalate dehydratase large subunit alpha/beta/alpha" evidence="5">
    <location>
        <begin position="88"/>
        <end position="215"/>
    </location>
</feature>
<name>U7UF00_9FIRM</name>
<keyword evidence="7" id="KW-1185">Reference proteome</keyword>
<dbReference type="Pfam" id="PF00330">
    <property type="entry name" value="Aconitase"/>
    <property type="match status" value="2"/>
</dbReference>
<dbReference type="SUPFAM" id="SSF53732">
    <property type="entry name" value="Aconitase iron-sulfur domain"/>
    <property type="match status" value="1"/>
</dbReference>
<accession>U7UF00</accession>
<evidence type="ECO:0000256" key="1">
    <source>
        <dbReference type="ARBA" id="ARBA00022723"/>
    </source>
</evidence>
<dbReference type="OrthoDB" id="9802769at2"/>
<dbReference type="EMBL" id="AWXA01000050">
    <property type="protein sequence ID" value="ERT57886.1"/>
    <property type="molecule type" value="Genomic_DNA"/>
</dbReference>
<reference evidence="6 7" key="1">
    <citation type="submission" date="2013-09" db="EMBL/GenBank/DDBJ databases">
        <authorList>
            <person name="Durkin A.S."/>
            <person name="Haft D.R."/>
            <person name="McCorrison J."/>
            <person name="Torralba M."/>
            <person name="Gillis M."/>
            <person name="Haft D.H."/>
            <person name="Methe B."/>
            <person name="Sutton G."/>
            <person name="Nelson K.E."/>
        </authorList>
    </citation>
    <scope>NUCLEOTIDE SEQUENCE [LARGE SCALE GENOMIC DNA]</scope>
    <source>
        <strain evidence="6 7">BV3C16-1</strain>
    </source>
</reference>
<dbReference type="Gene3D" id="3.30.499.10">
    <property type="entry name" value="Aconitase, domain 3"/>
    <property type="match status" value="2"/>
</dbReference>
<evidence type="ECO:0000313" key="6">
    <source>
        <dbReference type="EMBL" id="ERT57886.1"/>
    </source>
</evidence>
<comment type="caution">
    <text evidence="6">The sequence shown here is derived from an EMBL/GenBank/DDBJ whole genome shotgun (WGS) entry which is preliminary data.</text>
</comment>